<dbReference type="PANTHER" id="PTHR30572:SF18">
    <property type="entry name" value="ABC-TYPE MACROLIDE FAMILY EXPORT SYSTEM PERMEASE COMPONENT 2"/>
    <property type="match status" value="1"/>
</dbReference>
<feature type="domain" description="ABC3 transporter permease C-terminal" evidence="7">
    <location>
        <begin position="680"/>
        <end position="793"/>
    </location>
</feature>
<proteinExistence type="predicted"/>
<reference evidence="9 10" key="1">
    <citation type="submission" date="2016-01" db="EMBL/GenBank/DDBJ databases">
        <title>Genome sequencing of Roseivirga spongicola UST030701-084.</title>
        <authorList>
            <person name="Selvaratnam C."/>
            <person name="Thevarajoo S."/>
            <person name="Goh K.M."/>
            <person name="Ee R."/>
            <person name="Chan K.-G."/>
            <person name="Chong C.S."/>
        </authorList>
    </citation>
    <scope>NUCLEOTIDE SEQUENCE [LARGE SCALE GENOMIC DNA]</scope>
    <source>
        <strain evidence="9 10">UST030701-084</strain>
    </source>
</reference>
<gene>
    <name evidence="9" type="ORF">AWW68_00850</name>
</gene>
<keyword evidence="5 6" id="KW-0472">Membrane</keyword>
<feature type="domain" description="MacB-like periplasmic core" evidence="8">
    <location>
        <begin position="437"/>
        <end position="603"/>
    </location>
</feature>
<dbReference type="Pfam" id="PF02687">
    <property type="entry name" value="FtsX"/>
    <property type="match status" value="2"/>
</dbReference>
<dbReference type="AlphaFoldDB" id="A0A150XF48"/>
<feature type="transmembrane region" description="Helical" evidence="6">
    <location>
        <begin position="286"/>
        <end position="308"/>
    </location>
</feature>
<dbReference type="OrthoDB" id="5933722at2"/>
<evidence type="ECO:0000256" key="5">
    <source>
        <dbReference type="ARBA" id="ARBA00023136"/>
    </source>
</evidence>
<feature type="transmembrane region" description="Helical" evidence="6">
    <location>
        <begin position="342"/>
        <end position="363"/>
    </location>
</feature>
<feature type="transmembrane region" description="Helical" evidence="6">
    <location>
        <begin position="677"/>
        <end position="702"/>
    </location>
</feature>
<evidence type="ECO:0000313" key="9">
    <source>
        <dbReference type="EMBL" id="KYG77347.1"/>
    </source>
</evidence>
<evidence type="ECO:0000256" key="1">
    <source>
        <dbReference type="ARBA" id="ARBA00004651"/>
    </source>
</evidence>
<sequence>MFKNYFKVALRNLLKHKGFSFINILGLSVGLTCCLLIGLYINEEMSYDTFHENADETYRFTREFMSQDGTTSLHLSRLAPPFGHYLKDYYEGDIEKIGRFLTTSGTIEYGEKLFNETDLAFADPEIVDILTFETLQGNLKEALQKPGSVVLSESLAKKYFGNEDPMGKSIRVFDQAELLVQGVYKDWPDNSSFELNMLGDFSVIEQFYGGRENLLGAWGSNNFTTLFTLTETGSIDGIMDRMEEFLTIQLGENANSWTRLHVQKLTDIHLHSNLSDELGENSDITYVYIFTSIAVLILLIACINYMNLATARSARRAKEVGMRKVFGAGKGNLINQFLTESVVLTLCALLLSVGLTSVILPFFRDFTSLNLEFNLVQNAGLIAIIFGAALLVGVLAGSYPAFYLSAFKPLEVMRGSKGSAPGKSGLLRRVLVVAQFSISVVLIISTVVVVQQLNYMQNKNLGYDKDQMMILNVSQEIGNNFQTFKNELKNIAGVKSAGGSSRVPSGQLLDSQGAQAEVDGQMQPTQVVIKQLQVDPDFVSNYQMEVVAGRNFTDDWQRDSANFILNEKSVEIIGWSSPEDAIGKRMNYGGVAGRVIGVVEDFHFESLQSEIVPVIMANNRSNMRFLSIKIEGQNLRSSVAEIEQKYAEFSPNSPIQYNFLNERFDTLYESESQRSELFTIFSGLAIFLACLGLFGLASFTVAQRGKEISIRKVLGASINQIVSTLSKEFIILVGIAMLLAAPIGWYFMSDWLDGYAYRIGLGALPFIIAGGIALLIAFVTISMQTFKAAFSNPATRLRED</sequence>
<evidence type="ECO:0000259" key="8">
    <source>
        <dbReference type="Pfam" id="PF12704"/>
    </source>
</evidence>
<comment type="subcellular location">
    <subcellularLocation>
        <location evidence="1">Cell membrane</location>
        <topology evidence="1">Multi-pass membrane protein</topology>
    </subcellularLocation>
</comment>
<feature type="transmembrane region" description="Helical" evidence="6">
    <location>
        <begin position="729"/>
        <end position="747"/>
    </location>
</feature>
<dbReference type="Proteomes" id="UP000075606">
    <property type="component" value="Unassembled WGS sequence"/>
</dbReference>
<comment type="caution">
    <text evidence="9">The sequence shown here is derived from an EMBL/GenBank/DDBJ whole genome shotgun (WGS) entry which is preliminary data.</text>
</comment>
<dbReference type="Pfam" id="PF12704">
    <property type="entry name" value="MacB_PCD"/>
    <property type="match status" value="2"/>
</dbReference>
<feature type="transmembrane region" description="Helical" evidence="6">
    <location>
        <begin position="759"/>
        <end position="781"/>
    </location>
</feature>
<protein>
    <recommendedName>
        <fullName evidence="11">Cell division protein FtsX</fullName>
    </recommendedName>
</protein>
<dbReference type="InterPro" id="IPR003838">
    <property type="entry name" value="ABC3_permease_C"/>
</dbReference>
<feature type="transmembrane region" description="Helical" evidence="6">
    <location>
        <begin position="383"/>
        <end position="405"/>
    </location>
</feature>
<evidence type="ECO:0000313" key="10">
    <source>
        <dbReference type="Proteomes" id="UP000075606"/>
    </source>
</evidence>
<keyword evidence="2" id="KW-1003">Cell membrane</keyword>
<evidence type="ECO:0000256" key="3">
    <source>
        <dbReference type="ARBA" id="ARBA00022692"/>
    </source>
</evidence>
<dbReference type="EMBL" id="LRPC01000001">
    <property type="protein sequence ID" value="KYG77347.1"/>
    <property type="molecule type" value="Genomic_DNA"/>
</dbReference>
<keyword evidence="3 6" id="KW-0812">Transmembrane</keyword>
<evidence type="ECO:0000259" key="7">
    <source>
        <dbReference type="Pfam" id="PF02687"/>
    </source>
</evidence>
<dbReference type="GO" id="GO:0005886">
    <property type="term" value="C:plasma membrane"/>
    <property type="evidence" value="ECO:0007669"/>
    <property type="project" value="UniProtKB-SubCell"/>
</dbReference>
<evidence type="ECO:0008006" key="11">
    <source>
        <dbReference type="Google" id="ProtNLM"/>
    </source>
</evidence>
<organism evidence="9 10">
    <name type="scientific">Roseivirga spongicola</name>
    <dbReference type="NCBI Taxonomy" id="333140"/>
    <lineage>
        <taxon>Bacteria</taxon>
        <taxon>Pseudomonadati</taxon>
        <taxon>Bacteroidota</taxon>
        <taxon>Cytophagia</taxon>
        <taxon>Cytophagales</taxon>
        <taxon>Roseivirgaceae</taxon>
        <taxon>Roseivirga</taxon>
    </lineage>
</organism>
<feature type="transmembrane region" description="Helical" evidence="6">
    <location>
        <begin position="426"/>
        <end position="450"/>
    </location>
</feature>
<dbReference type="RefSeq" id="WP_068215587.1">
    <property type="nucleotide sequence ID" value="NZ_LRPC01000001.1"/>
</dbReference>
<feature type="domain" description="ABC3 transporter permease C-terminal" evidence="7">
    <location>
        <begin position="292"/>
        <end position="406"/>
    </location>
</feature>
<dbReference type="GO" id="GO:0022857">
    <property type="term" value="F:transmembrane transporter activity"/>
    <property type="evidence" value="ECO:0007669"/>
    <property type="project" value="TreeGrafter"/>
</dbReference>
<evidence type="ECO:0000256" key="4">
    <source>
        <dbReference type="ARBA" id="ARBA00022989"/>
    </source>
</evidence>
<feature type="transmembrane region" description="Helical" evidence="6">
    <location>
        <begin position="21"/>
        <end position="41"/>
    </location>
</feature>
<keyword evidence="4 6" id="KW-1133">Transmembrane helix</keyword>
<name>A0A150XF48_9BACT</name>
<feature type="domain" description="MacB-like periplasmic core" evidence="8">
    <location>
        <begin position="20"/>
        <end position="205"/>
    </location>
</feature>
<accession>A0A150XF48</accession>
<dbReference type="STRING" id="333140.AWW68_00850"/>
<dbReference type="PANTHER" id="PTHR30572">
    <property type="entry name" value="MEMBRANE COMPONENT OF TRANSPORTER-RELATED"/>
    <property type="match status" value="1"/>
</dbReference>
<dbReference type="InterPro" id="IPR050250">
    <property type="entry name" value="Macrolide_Exporter_MacB"/>
</dbReference>
<evidence type="ECO:0000256" key="2">
    <source>
        <dbReference type="ARBA" id="ARBA00022475"/>
    </source>
</evidence>
<evidence type="ECO:0000256" key="6">
    <source>
        <dbReference type="SAM" id="Phobius"/>
    </source>
</evidence>
<keyword evidence="10" id="KW-1185">Reference proteome</keyword>
<dbReference type="InterPro" id="IPR025857">
    <property type="entry name" value="MacB_PCD"/>
</dbReference>